<dbReference type="GO" id="GO:0003743">
    <property type="term" value="F:translation initiation factor activity"/>
    <property type="evidence" value="ECO:0007669"/>
    <property type="project" value="UniProtKB-KW"/>
</dbReference>
<proteinExistence type="predicted"/>
<organism evidence="5 6">
    <name type="scientific">Paramecium sonneborni</name>
    <dbReference type="NCBI Taxonomy" id="65129"/>
    <lineage>
        <taxon>Eukaryota</taxon>
        <taxon>Sar</taxon>
        <taxon>Alveolata</taxon>
        <taxon>Ciliophora</taxon>
        <taxon>Intramacronucleata</taxon>
        <taxon>Oligohymenophorea</taxon>
        <taxon>Peniculida</taxon>
        <taxon>Parameciidae</taxon>
        <taxon>Paramecium</taxon>
    </lineage>
</organism>
<evidence type="ECO:0000313" key="5">
    <source>
        <dbReference type="EMBL" id="CAD8112299.1"/>
    </source>
</evidence>
<feature type="compositionally biased region" description="Polar residues" evidence="3">
    <location>
        <begin position="209"/>
        <end position="231"/>
    </location>
</feature>
<evidence type="ECO:0000259" key="4">
    <source>
        <dbReference type="SMART" id="SM00543"/>
    </source>
</evidence>
<reference evidence="5" key="1">
    <citation type="submission" date="2021-01" db="EMBL/GenBank/DDBJ databases">
        <authorList>
            <consortium name="Genoscope - CEA"/>
            <person name="William W."/>
        </authorList>
    </citation>
    <scope>NUCLEOTIDE SEQUENCE</scope>
</reference>
<evidence type="ECO:0000256" key="1">
    <source>
        <dbReference type="ARBA" id="ARBA00022540"/>
    </source>
</evidence>
<feature type="region of interest" description="Disordered" evidence="3">
    <location>
        <begin position="1"/>
        <end position="99"/>
    </location>
</feature>
<feature type="compositionally biased region" description="Basic and acidic residues" evidence="3">
    <location>
        <begin position="191"/>
        <end position="205"/>
    </location>
</feature>
<gene>
    <name evidence="5" type="ORF">PSON_ATCC_30995.1.T1000134</name>
</gene>
<name>A0A8S1Q9D0_9CILI</name>
<keyword evidence="2" id="KW-0648">Protein biosynthesis</keyword>
<feature type="region of interest" description="Disordered" evidence="3">
    <location>
        <begin position="131"/>
        <end position="156"/>
    </location>
</feature>
<evidence type="ECO:0000256" key="3">
    <source>
        <dbReference type="SAM" id="MobiDB-lite"/>
    </source>
</evidence>
<evidence type="ECO:0000313" key="6">
    <source>
        <dbReference type="Proteomes" id="UP000692954"/>
    </source>
</evidence>
<feature type="domain" description="MIF4G" evidence="4">
    <location>
        <begin position="289"/>
        <end position="556"/>
    </location>
</feature>
<dbReference type="PANTHER" id="PTHR23253">
    <property type="entry name" value="EUKARYOTIC TRANSLATION INITIATION FACTOR 4 GAMMA"/>
    <property type="match status" value="1"/>
</dbReference>
<dbReference type="Proteomes" id="UP000692954">
    <property type="component" value="Unassembled WGS sequence"/>
</dbReference>
<dbReference type="EMBL" id="CAJJDN010000100">
    <property type="protein sequence ID" value="CAD8112299.1"/>
    <property type="molecule type" value="Genomic_DNA"/>
</dbReference>
<feature type="compositionally biased region" description="Polar residues" evidence="3">
    <location>
        <begin position="19"/>
        <end position="30"/>
    </location>
</feature>
<accession>A0A8S1Q9D0</accession>
<feature type="compositionally biased region" description="Polar residues" evidence="3">
    <location>
        <begin position="73"/>
        <end position="94"/>
    </location>
</feature>
<feature type="region of interest" description="Disordered" evidence="3">
    <location>
        <begin position="191"/>
        <end position="242"/>
    </location>
</feature>
<dbReference type="OrthoDB" id="347287at2759"/>
<dbReference type="Pfam" id="PF02854">
    <property type="entry name" value="MIF4G"/>
    <property type="match status" value="1"/>
</dbReference>
<protein>
    <recommendedName>
        <fullName evidence="4">MIF4G domain-containing protein</fullName>
    </recommendedName>
</protein>
<dbReference type="GO" id="GO:0003729">
    <property type="term" value="F:mRNA binding"/>
    <property type="evidence" value="ECO:0007669"/>
    <property type="project" value="TreeGrafter"/>
</dbReference>
<sequence length="786" mass="92484">MSQNLTTKKELKLSAPFEPTTTTSTRSQQGYYPTQYSQNYYSSSLQQGQQPILGQGNTLGSLSLMDNSDKPQKSNPTTINNIDDKQQAPTTTQIKPKRKLVLSNKQMFVPDQNLEKQADEKLKKLEETKKLEEERKKQEQEQEQQRLLELKKPKPYTKEDLKKFVDKINDFSGYFDKQEWQILKERKHFNIKELQNKPSQRKDGKPNSYDKQTIKSQPRPSTNKTDRTTPVQPFDRAREQPVNEAQPKIIIVRVVEDIQTKQLKDKMKTQAEVFFQNLNQTPEQKEIIFKELRYRLNQLAPDNFDLTSQNILKIVIENQSDKDQTYLEYLAQKIIEKSQTEPKYRKLYTKLCQLLIKEPKLTIQKEKDGKSKNVSLFKNQLLNQVQSVFDDRKNKKEDLSHMKPEEREQYHLIRKQKIMGNVRFIGDLFLSKLLPILAVEYAIRELISDYVAQFQPNQENSEESIEGLIELLDQIGGTYKGQITQDFDVLKKDLEQFFDGTNKNLDDTKTYLSKKLEKNLSIDIIMEIFNLLITKYKLSQRISMLIENVQERKNQGWKDHYSRQDQAQSVKAIHQEQEKEIIEQNYNQSKTKNKKYANQQVLYVEKSPNQQSQKQQLFDLNELAIFVQGTFKMEPQQQEAKLLEELKRIGSSDEAIQKFFEIFFEQLLSYRLLKRNIERAQMVYELLSKAEAKDEIVKKATQKALNEDKVYDLAESPIAIDLLVDIIGFFLNDSDINSLKKLYFKPEQDIKDFNEFMTEVANQLIEKYSDNVNIIKEYFEILGYQI</sequence>
<feature type="compositionally biased region" description="Low complexity" evidence="3">
    <location>
        <begin position="31"/>
        <end position="56"/>
    </location>
</feature>
<comment type="caution">
    <text evidence="5">The sequence shown here is derived from an EMBL/GenBank/DDBJ whole genome shotgun (WGS) entry which is preliminary data.</text>
</comment>
<dbReference type="GO" id="GO:0016281">
    <property type="term" value="C:eukaryotic translation initiation factor 4F complex"/>
    <property type="evidence" value="ECO:0007669"/>
    <property type="project" value="TreeGrafter"/>
</dbReference>
<dbReference type="InterPro" id="IPR003890">
    <property type="entry name" value="MIF4G-like_typ-3"/>
</dbReference>
<evidence type="ECO:0000256" key="2">
    <source>
        <dbReference type="ARBA" id="ARBA00022917"/>
    </source>
</evidence>
<keyword evidence="1" id="KW-0396">Initiation factor</keyword>
<dbReference type="PANTHER" id="PTHR23253:SF9">
    <property type="entry name" value="EUKARYOTIC TRANSLATION INITIATION FACTOR 4 GAMMA 2"/>
    <property type="match status" value="1"/>
</dbReference>
<dbReference type="SMART" id="SM00543">
    <property type="entry name" value="MIF4G"/>
    <property type="match status" value="1"/>
</dbReference>
<keyword evidence="6" id="KW-1185">Reference proteome</keyword>
<dbReference type="AlphaFoldDB" id="A0A8S1Q9D0"/>